<feature type="transmembrane region" description="Helical" evidence="6">
    <location>
        <begin position="31"/>
        <end position="50"/>
    </location>
</feature>
<evidence type="ECO:0000256" key="5">
    <source>
        <dbReference type="ARBA" id="ARBA00023136"/>
    </source>
</evidence>
<evidence type="ECO:0000256" key="4">
    <source>
        <dbReference type="ARBA" id="ARBA00022989"/>
    </source>
</evidence>
<feature type="transmembrane region" description="Helical" evidence="6">
    <location>
        <begin position="140"/>
        <end position="160"/>
    </location>
</feature>
<organism evidence="7 8">
    <name type="scientific">Candidatus Staskawiczbacteria bacterium RIFCSPHIGHO2_01_FULL_34_27</name>
    <dbReference type="NCBI Taxonomy" id="1802199"/>
    <lineage>
        <taxon>Bacteria</taxon>
        <taxon>Candidatus Staskawicziibacteriota</taxon>
    </lineage>
</organism>
<evidence type="ECO:0000313" key="7">
    <source>
        <dbReference type="EMBL" id="OGZ62615.1"/>
    </source>
</evidence>
<evidence type="ECO:0000256" key="1">
    <source>
        <dbReference type="ARBA" id="ARBA00004651"/>
    </source>
</evidence>
<keyword evidence="2" id="KW-1003">Cell membrane</keyword>
<keyword evidence="5 6" id="KW-0472">Membrane</keyword>
<evidence type="ECO:0000313" key="8">
    <source>
        <dbReference type="Proteomes" id="UP000178991"/>
    </source>
</evidence>
<dbReference type="AlphaFoldDB" id="A0A1G2HJI2"/>
<accession>A0A1G2HJI2</accession>
<dbReference type="Proteomes" id="UP000178991">
    <property type="component" value="Unassembled WGS sequence"/>
</dbReference>
<feature type="transmembrane region" description="Helical" evidence="6">
    <location>
        <begin position="172"/>
        <end position="194"/>
    </location>
</feature>
<feature type="transmembrane region" description="Helical" evidence="6">
    <location>
        <begin position="268"/>
        <end position="287"/>
    </location>
</feature>
<evidence type="ECO:0000256" key="2">
    <source>
        <dbReference type="ARBA" id="ARBA00022475"/>
    </source>
</evidence>
<feature type="transmembrane region" description="Helical" evidence="6">
    <location>
        <begin position="200"/>
        <end position="222"/>
    </location>
</feature>
<feature type="transmembrane region" description="Helical" evidence="6">
    <location>
        <begin position="459"/>
        <end position="476"/>
    </location>
</feature>
<feature type="transmembrane region" description="Helical" evidence="6">
    <location>
        <begin position="62"/>
        <end position="87"/>
    </location>
</feature>
<dbReference type="PANTHER" id="PTHR30250:SF26">
    <property type="entry name" value="PSMA PROTEIN"/>
    <property type="match status" value="1"/>
</dbReference>
<evidence type="ECO:0000256" key="6">
    <source>
        <dbReference type="SAM" id="Phobius"/>
    </source>
</evidence>
<protein>
    <submittedName>
        <fullName evidence="7">Uncharacterized protein</fullName>
    </submittedName>
</protein>
<feature type="transmembrane region" description="Helical" evidence="6">
    <location>
        <begin position="482"/>
        <end position="504"/>
    </location>
</feature>
<comment type="caution">
    <text evidence="7">The sequence shown here is derived from an EMBL/GenBank/DDBJ whole genome shotgun (WGS) entry which is preliminary data.</text>
</comment>
<dbReference type="Pfam" id="PF01943">
    <property type="entry name" value="Polysacc_synt"/>
    <property type="match status" value="1"/>
</dbReference>
<keyword evidence="3 6" id="KW-0812">Transmembrane</keyword>
<feature type="transmembrane region" description="Helical" evidence="6">
    <location>
        <begin position="328"/>
        <end position="348"/>
    </location>
</feature>
<name>A0A1G2HJI2_9BACT</name>
<feature type="transmembrane region" description="Helical" evidence="6">
    <location>
        <begin position="360"/>
        <end position="379"/>
    </location>
</feature>
<dbReference type="GO" id="GO:0005886">
    <property type="term" value="C:plasma membrane"/>
    <property type="evidence" value="ECO:0007669"/>
    <property type="project" value="UniProtKB-SubCell"/>
</dbReference>
<feature type="transmembrane region" description="Helical" evidence="6">
    <location>
        <begin position="243"/>
        <end position="262"/>
    </location>
</feature>
<dbReference type="InterPro" id="IPR002797">
    <property type="entry name" value="Polysacc_synth"/>
</dbReference>
<gene>
    <name evidence="7" type="ORF">A2639_02645</name>
</gene>
<dbReference type="EMBL" id="MHOL01000017">
    <property type="protein sequence ID" value="OGZ62615.1"/>
    <property type="molecule type" value="Genomic_DNA"/>
</dbReference>
<feature type="transmembrane region" description="Helical" evidence="6">
    <location>
        <begin position="391"/>
        <end position="410"/>
    </location>
</feature>
<feature type="transmembrane region" description="Helical" evidence="6">
    <location>
        <begin position="416"/>
        <end position="439"/>
    </location>
</feature>
<keyword evidence="4 6" id="KW-1133">Transmembrane helix</keyword>
<comment type="subcellular location">
    <subcellularLocation>
        <location evidence="1">Cell membrane</location>
        <topology evidence="1">Multi-pass membrane protein</topology>
    </subcellularLocation>
</comment>
<evidence type="ECO:0000256" key="3">
    <source>
        <dbReference type="ARBA" id="ARBA00022692"/>
    </source>
</evidence>
<sequence>MRCSAKITHFDLKPIFEMDSRKRVITNNIKYNLVSQGVGFVVGLMMFPFIVSHVGKEVYGAYLLVTTFIGYFGVLDFGVGAAIPKYIAEFVGKDDLKGANKIINASLFFYTIVGFFVATSLLILSFYFDHIFHIEPANVIIMRHLFWVAAGASLLIWPGRTFDSVLYGLQRFDWLSISNIAATILTAISAYFIFTHNLGMVWFVALFYFFIILRCLVSYIIVRYYTLKTAIHFPYFDRETSKMIFGFSFFLFLSGLLSLFIFNFDSFVIGAFASISAVTLYGVGYGLQNGFRAINSFIVGPILPAGAELEGKNEQDKQKELLFRGTKYMTMIFVPGVIITIIFAKLFINNWMGVGFAESILPAQVLISFWMFGSIINVGASLATTKGYVKVFFKINLLNALLNIGLSLALVRPLGILGVVLGTTIPMILVDFPLSLYQILKIMKVSFKDFFNLAIKKNLGVYLFAIIASVLALKFFQPVNVFLTIGEMGIVYGIVMLVGFYFFLSPKERKEILFMIKF</sequence>
<dbReference type="PANTHER" id="PTHR30250">
    <property type="entry name" value="PST FAMILY PREDICTED COLANIC ACID TRANSPORTER"/>
    <property type="match status" value="1"/>
</dbReference>
<dbReference type="InterPro" id="IPR050833">
    <property type="entry name" value="Poly_Biosynth_Transport"/>
</dbReference>
<feature type="transmembrane region" description="Helical" evidence="6">
    <location>
        <begin position="107"/>
        <end position="128"/>
    </location>
</feature>
<reference evidence="7 8" key="1">
    <citation type="journal article" date="2016" name="Nat. Commun.">
        <title>Thousands of microbial genomes shed light on interconnected biogeochemical processes in an aquifer system.</title>
        <authorList>
            <person name="Anantharaman K."/>
            <person name="Brown C.T."/>
            <person name="Hug L.A."/>
            <person name="Sharon I."/>
            <person name="Castelle C.J."/>
            <person name="Probst A.J."/>
            <person name="Thomas B.C."/>
            <person name="Singh A."/>
            <person name="Wilkins M.J."/>
            <person name="Karaoz U."/>
            <person name="Brodie E.L."/>
            <person name="Williams K.H."/>
            <person name="Hubbard S.S."/>
            <person name="Banfield J.F."/>
        </authorList>
    </citation>
    <scope>NUCLEOTIDE SEQUENCE [LARGE SCALE GENOMIC DNA]</scope>
</reference>
<proteinExistence type="predicted"/>